<reference evidence="3" key="1">
    <citation type="submission" date="2012-09" db="EMBL/GenBank/DDBJ databases">
        <authorList>
            <person name="Weinstock G."/>
            <person name="Sodergren E."/>
            <person name="Clifton S."/>
            <person name="Fulton L."/>
            <person name="Fulton B."/>
            <person name="Courtney L."/>
            <person name="Fronick C."/>
            <person name="Harrison M."/>
            <person name="Strong C."/>
            <person name="Farmer C."/>
            <person name="Delehaunty K."/>
            <person name="Markovic C."/>
            <person name="Hall O."/>
            <person name="Minx P."/>
            <person name="Tomlinson C."/>
            <person name="Mitreva M."/>
            <person name="Nelson J."/>
            <person name="Hou S."/>
            <person name="Wollam A."/>
            <person name="Pepin K.H."/>
            <person name="Johnson M."/>
            <person name="Bhonagiri V."/>
            <person name="Nash W.E."/>
            <person name="Suruliraj S."/>
            <person name="Warren W."/>
            <person name="Chinwalla A."/>
            <person name="Mardis E.R."/>
            <person name="Wilson R.K."/>
        </authorList>
    </citation>
    <scope>NUCLEOTIDE SEQUENCE [LARGE SCALE GENOMIC DNA]</scope>
    <source>
        <strain evidence="3">OS1</strain>
    </source>
</reference>
<dbReference type="InterPro" id="IPR037482">
    <property type="entry name" value="ST1585_MBL-fold"/>
</dbReference>
<dbReference type="RefSeq" id="WP_057940693.1">
    <property type="nucleotide sequence ID" value="NZ_ACJX03000001.1"/>
</dbReference>
<dbReference type="InterPro" id="IPR001279">
    <property type="entry name" value="Metallo-B-lactamas"/>
</dbReference>
<dbReference type="Pfam" id="PF00753">
    <property type="entry name" value="Lactamase_B"/>
    <property type="match status" value="1"/>
</dbReference>
<gene>
    <name evidence="2" type="ORF">HMPREF1705_04408</name>
</gene>
<comment type="caution">
    <text evidence="2">The sequence shown here is derived from an EMBL/GenBank/DDBJ whole genome shotgun (WGS) entry which is preliminary data.</text>
</comment>
<dbReference type="SUPFAM" id="SSF56281">
    <property type="entry name" value="Metallo-hydrolase/oxidoreductase"/>
    <property type="match status" value="1"/>
</dbReference>
<protein>
    <submittedName>
        <fullName evidence="2">Metallo-beta-lactamase domain protein</fullName>
    </submittedName>
</protein>
<sequence length="313" mass="34936">MNIGEGVNITLIDLPIDNLQGFHHFLSSWLIVDKTLDRVSLVDVGPASTVPVLVKNIEELGISKLDLILLTHVHLDHSGGLGQLLEAFGSAKVLVHPKGKRHLVNPDRLWESSVDVLGDVALAYGRPIPVKESCFLPEDVRLDRITKIETQGHASHHYSFLYDLGSKILFAGEAAGTYYKRGFAYPGLSDGTFILRPATPPKFYLDSALSSIKELKALDAGIMCYAHFGYTDEVNKFLDLEERQLLYWNDLILDYLSDHQGLSVDPKDVAYYLIERDPLLSDFSHLPEDIKVREMGNILSSVNGFLDYLSKTI</sequence>
<keyword evidence="3" id="KW-1185">Reference proteome</keyword>
<dbReference type="eggNOG" id="COG0491">
    <property type="taxonomic scope" value="Bacteria"/>
</dbReference>
<dbReference type="Proteomes" id="UP000005273">
    <property type="component" value="Unassembled WGS sequence"/>
</dbReference>
<dbReference type="AlphaFoldDB" id="A0A0T5X9T9"/>
<name>A0A0T5X9T9_9BACT</name>
<proteinExistence type="predicted"/>
<dbReference type="PANTHER" id="PTHR42951">
    <property type="entry name" value="METALLO-BETA-LACTAMASE DOMAIN-CONTAINING"/>
    <property type="match status" value="1"/>
</dbReference>
<dbReference type="InterPro" id="IPR036866">
    <property type="entry name" value="RibonucZ/Hydroxyglut_hydro"/>
</dbReference>
<dbReference type="STRING" id="592015.HMPREF1705_04408"/>
<dbReference type="EMBL" id="ACJX03000001">
    <property type="protein sequence ID" value="KRT35143.1"/>
    <property type="molecule type" value="Genomic_DNA"/>
</dbReference>
<dbReference type="SMART" id="SM00849">
    <property type="entry name" value="Lactamase_B"/>
    <property type="match status" value="1"/>
</dbReference>
<dbReference type="InterPro" id="IPR050855">
    <property type="entry name" value="NDM-1-like"/>
</dbReference>
<feature type="domain" description="Metallo-beta-lactamase" evidence="1">
    <location>
        <begin position="25"/>
        <end position="227"/>
    </location>
</feature>
<organism evidence="2 3">
    <name type="scientific">Acetomicrobium hydrogeniformans ATCC BAA-1850</name>
    <dbReference type="NCBI Taxonomy" id="592015"/>
    <lineage>
        <taxon>Bacteria</taxon>
        <taxon>Thermotogati</taxon>
        <taxon>Synergistota</taxon>
        <taxon>Synergistia</taxon>
        <taxon>Synergistales</taxon>
        <taxon>Acetomicrobiaceae</taxon>
        <taxon>Acetomicrobium</taxon>
    </lineage>
</organism>
<dbReference type="CDD" id="cd07726">
    <property type="entry name" value="ST1585-like_MBL-fold"/>
    <property type="match status" value="1"/>
</dbReference>
<dbReference type="OrthoDB" id="9761531at2"/>
<evidence type="ECO:0000313" key="3">
    <source>
        <dbReference type="Proteomes" id="UP000005273"/>
    </source>
</evidence>
<accession>A0A0T5X9T9</accession>
<dbReference type="PANTHER" id="PTHR42951:SF4">
    <property type="entry name" value="ACYL-COENZYME A THIOESTERASE MBLAC2"/>
    <property type="match status" value="1"/>
</dbReference>
<dbReference type="Gene3D" id="3.60.15.10">
    <property type="entry name" value="Ribonuclease Z/Hydroxyacylglutathione hydrolase-like"/>
    <property type="match status" value="1"/>
</dbReference>
<evidence type="ECO:0000259" key="1">
    <source>
        <dbReference type="SMART" id="SM00849"/>
    </source>
</evidence>
<evidence type="ECO:0000313" key="2">
    <source>
        <dbReference type="EMBL" id="KRT35143.1"/>
    </source>
</evidence>